<keyword evidence="2" id="KW-1003">Cell membrane</keyword>
<keyword evidence="4 6" id="KW-1133">Transmembrane helix</keyword>
<evidence type="ECO:0000256" key="2">
    <source>
        <dbReference type="ARBA" id="ARBA00022475"/>
    </source>
</evidence>
<dbReference type="GO" id="GO:0005886">
    <property type="term" value="C:plasma membrane"/>
    <property type="evidence" value="ECO:0007669"/>
    <property type="project" value="UniProtKB-SubCell"/>
</dbReference>
<dbReference type="EMBL" id="CZKA01000027">
    <property type="protein sequence ID" value="CUR56273.1"/>
    <property type="molecule type" value="Genomic_DNA"/>
</dbReference>
<reference evidence="8" key="1">
    <citation type="submission" date="2015-08" db="EMBL/GenBank/DDBJ databases">
        <authorList>
            <person name="Babu N.S."/>
            <person name="Beckwith C.J."/>
            <person name="Beseler K.G."/>
            <person name="Brison A."/>
            <person name="Carone J.V."/>
            <person name="Caskin T.P."/>
            <person name="Diamond M."/>
            <person name="Durham M.E."/>
            <person name="Foxe J.M."/>
            <person name="Go M."/>
            <person name="Henderson B.A."/>
            <person name="Jones I.B."/>
            <person name="McGettigan J.A."/>
            <person name="Micheletti S.J."/>
            <person name="Nasrallah M.E."/>
            <person name="Ortiz D."/>
            <person name="Piller C.R."/>
            <person name="Privatt S.R."/>
            <person name="Schneider S.L."/>
            <person name="Sharp S."/>
            <person name="Smith T.C."/>
            <person name="Stanton J.D."/>
            <person name="Ullery H.E."/>
            <person name="Wilson R.J."/>
            <person name="Serrano M.G."/>
            <person name="Buck G."/>
            <person name="Lee V."/>
            <person name="Wang Y."/>
            <person name="Carvalho R."/>
            <person name="Voegtly L."/>
            <person name="Shi R."/>
            <person name="Duckworth R."/>
            <person name="Johnson A."/>
            <person name="Loviza R."/>
            <person name="Walstead R."/>
            <person name="Shah Z."/>
            <person name="Kiflezghi M."/>
            <person name="Wade K."/>
            <person name="Ball S.L."/>
            <person name="Bradley K.W."/>
            <person name="Asai D.J."/>
            <person name="Bowman C.A."/>
            <person name="Russell D.A."/>
            <person name="Pope W.H."/>
            <person name="Jacobs-Sera D."/>
            <person name="Hendrix R.W."/>
            <person name="Hatfull G.F."/>
        </authorList>
    </citation>
    <scope>NUCLEOTIDE SEQUENCE</scope>
</reference>
<sequence>MDSFWDFFWLMISTFLFFGYLIVLFQIIIDLFRDHTVSGGAKALWVFGLIVLPMLTALVYLIVRGGGMAQRQMASVQAAQRDTERYIQSVAGGGSSPSEEIAKAKGLLDAGTITAAEYESLKTKALA</sequence>
<evidence type="ECO:0000259" key="7">
    <source>
        <dbReference type="Pfam" id="PF13396"/>
    </source>
</evidence>
<evidence type="ECO:0000256" key="1">
    <source>
        <dbReference type="ARBA" id="ARBA00004651"/>
    </source>
</evidence>
<dbReference type="InterPro" id="IPR027379">
    <property type="entry name" value="CLS_N"/>
</dbReference>
<proteinExistence type="predicted"/>
<organism evidence="8">
    <name type="scientific">metagenome</name>
    <dbReference type="NCBI Taxonomy" id="256318"/>
    <lineage>
        <taxon>unclassified sequences</taxon>
        <taxon>metagenomes</taxon>
    </lineage>
</organism>
<gene>
    <name evidence="8" type="ORF">NOCA2330014</name>
</gene>
<keyword evidence="5 6" id="KW-0472">Membrane</keyword>
<comment type="subcellular location">
    <subcellularLocation>
        <location evidence="1">Cell membrane</location>
        <topology evidence="1">Multi-pass membrane protein</topology>
    </subcellularLocation>
</comment>
<evidence type="ECO:0000256" key="5">
    <source>
        <dbReference type="ARBA" id="ARBA00023136"/>
    </source>
</evidence>
<dbReference type="Pfam" id="PF13396">
    <property type="entry name" value="PLDc_N"/>
    <property type="match status" value="1"/>
</dbReference>
<evidence type="ECO:0000256" key="4">
    <source>
        <dbReference type="ARBA" id="ARBA00022989"/>
    </source>
</evidence>
<feature type="transmembrane region" description="Helical" evidence="6">
    <location>
        <begin position="7"/>
        <end position="29"/>
    </location>
</feature>
<feature type="domain" description="Cardiolipin synthase N-terminal" evidence="7">
    <location>
        <begin position="23"/>
        <end position="64"/>
    </location>
</feature>
<evidence type="ECO:0000256" key="6">
    <source>
        <dbReference type="SAM" id="Phobius"/>
    </source>
</evidence>
<feature type="transmembrane region" description="Helical" evidence="6">
    <location>
        <begin position="44"/>
        <end position="63"/>
    </location>
</feature>
<protein>
    <recommendedName>
        <fullName evidence="7">Cardiolipin synthase N-terminal domain-containing protein</fullName>
    </recommendedName>
</protein>
<evidence type="ECO:0000313" key="8">
    <source>
        <dbReference type="EMBL" id="CUR56273.1"/>
    </source>
</evidence>
<name>A0A2P2C2M6_9ZZZZ</name>
<keyword evidence="3 6" id="KW-0812">Transmembrane</keyword>
<evidence type="ECO:0000256" key="3">
    <source>
        <dbReference type="ARBA" id="ARBA00022692"/>
    </source>
</evidence>
<dbReference type="AlphaFoldDB" id="A0A2P2C2M6"/>
<accession>A0A2P2C2M6</accession>